<dbReference type="EMBL" id="LXQA010011204">
    <property type="protein sequence ID" value="MCH86928.1"/>
    <property type="molecule type" value="Genomic_DNA"/>
</dbReference>
<protein>
    <submittedName>
        <fullName evidence="9">Zinc finger protein</fullName>
    </submittedName>
</protein>
<dbReference type="Proteomes" id="UP000265520">
    <property type="component" value="Unassembled WGS sequence"/>
</dbReference>
<evidence type="ECO:0000259" key="8">
    <source>
        <dbReference type="PROSITE" id="PS50157"/>
    </source>
</evidence>
<dbReference type="Pfam" id="PF13912">
    <property type="entry name" value="zf-C2H2_6"/>
    <property type="match status" value="1"/>
</dbReference>
<sequence>MATTSNPSSTTSEDIFQKSGEEVNNINKGKEVVQCQQPSNSNTKLPLDFIKHSKDDSIRGSKVQERDFFTPTKNLEVGSSSLRRANNKTNNEENPKNKSSDSKTFSCSFCKKQFSTSQALGGHQNAHKRERALAKHRQEMRNGFGIPRHPFPYYTNYPSLYSSYYGFGSFNKALGIRMESMIHKPSYSLTPPPYKFGSTPTWAPMQEMRNFSSLGGLKIEGLNPNNGSSATPTWRNNMIKLDNIRESSINVATKSNLIVDKSAVVVINNDHHGMKKEEDSDSESTELDLTLKL</sequence>
<keyword evidence="10" id="KW-1185">Reference proteome</keyword>
<dbReference type="PROSITE" id="PS50157">
    <property type="entry name" value="ZINC_FINGER_C2H2_2"/>
    <property type="match status" value="1"/>
</dbReference>
<organism evidence="9 10">
    <name type="scientific">Trifolium medium</name>
    <dbReference type="NCBI Taxonomy" id="97028"/>
    <lineage>
        <taxon>Eukaryota</taxon>
        <taxon>Viridiplantae</taxon>
        <taxon>Streptophyta</taxon>
        <taxon>Embryophyta</taxon>
        <taxon>Tracheophyta</taxon>
        <taxon>Spermatophyta</taxon>
        <taxon>Magnoliopsida</taxon>
        <taxon>eudicotyledons</taxon>
        <taxon>Gunneridae</taxon>
        <taxon>Pentapetalae</taxon>
        <taxon>rosids</taxon>
        <taxon>fabids</taxon>
        <taxon>Fabales</taxon>
        <taxon>Fabaceae</taxon>
        <taxon>Papilionoideae</taxon>
        <taxon>50 kb inversion clade</taxon>
        <taxon>NPAAA clade</taxon>
        <taxon>Hologalegina</taxon>
        <taxon>IRL clade</taxon>
        <taxon>Trifolieae</taxon>
        <taxon>Trifolium</taxon>
    </lineage>
</organism>
<comment type="subcellular location">
    <subcellularLocation>
        <location evidence="1">Nucleus</location>
    </subcellularLocation>
</comment>
<dbReference type="PANTHER" id="PTHR47287">
    <property type="entry name" value="C2H2 AND C2HC ZINC FINGERS SUPERFAMILY PROTEIN"/>
    <property type="match status" value="1"/>
</dbReference>
<keyword evidence="5" id="KW-0539">Nucleus</keyword>
<evidence type="ECO:0000256" key="1">
    <source>
        <dbReference type="ARBA" id="ARBA00004123"/>
    </source>
</evidence>
<evidence type="ECO:0000256" key="5">
    <source>
        <dbReference type="ARBA" id="ARBA00023242"/>
    </source>
</evidence>
<accession>A0A392MJN1</accession>
<dbReference type="AlphaFoldDB" id="A0A392MJN1"/>
<proteinExistence type="predicted"/>
<evidence type="ECO:0000313" key="9">
    <source>
        <dbReference type="EMBL" id="MCH86928.1"/>
    </source>
</evidence>
<feature type="domain" description="C2H2-type" evidence="8">
    <location>
        <begin position="105"/>
        <end position="132"/>
    </location>
</feature>
<keyword evidence="3 6" id="KW-0863">Zinc-finger</keyword>
<dbReference type="GO" id="GO:0005634">
    <property type="term" value="C:nucleus"/>
    <property type="evidence" value="ECO:0007669"/>
    <property type="project" value="UniProtKB-SubCell"/>
</dbReference>
<evidence type="ECO:0000256" key="3">
    <source>
        <dbReference type="ARBA" id="ARBA00022771"/>
    </source>
</evidence>
<gene>
    <name evidence="9" type="ORF">A2U01_0007791</name>
</gene>
<dbReference type="Gene3D" id="3.30.160.60">
    <property type="entry name" value="Classic Zinc Finger"/>
    <property type="match status" value="1"/>
</dbReference>
<feature type="compositionally biased region" description="Polar residues" evidence="7">
    <location>
        <begin position="1"/>
        <end position="14"/>
    </location>
</feature>
<dbReference type="SUPFAM" id="SSF57667">
    <property type="entry name" value="beta-beta-alpha zinc fingers"/>
    <property type="match status" value="1"/>
</dbReference>
<dbReference type="InterPro" id="IPR013087">
    <property type="entry name" value="Znf_C2H2_type"/>
</dbReference>
<feature type="compositionally biased region" description="Basic and acidic residues" evidence="7">
    <location>
        <begin position="49"/>
        <end position="68"/>
    </location>
</feature>
<evidence type="ECO:0000256" key="2">
    <source>
        <dbReference type="ARBA" id="ARBA00022723"/>
    </source>
</evidence>
<feature type="compositionally biased region" description="Polar residues" evidence="7">
    <location>
        <begin position="34"/>
        <end position="44"/>
    </location>
</feature>
<reference evidence="9 10" key="1">
    <citation type="journal article" date="2018" name="Front. Plant Sci.">
        <title>Red Clover (Trifolium pratense) and Zigzag Clover (T. medium) - A Picture of Genomic Similarities and Differences.</title>
        <authorList>
            <person name="Dluhosova J."/>
            <person name="Istvanek J."/>
            <person name="Nedelnik J."/>
            <person name="Repkova J."/>
        </authorList>
    </citation>
    <scope>NUCLEOTIDE SEQUENCE [LARGE SCALE GENOMIC DNA]</scope>
    <source>
        <strain evidence="10">cv. 10/8</strain>
        <tissue evidence="9">Leaf</tissue>
    </source>
</reference>
<evidence type="ECO:0000256" key="7">
    <source>
        <dbReference type="SAM" id="MobiDB-lite"/>
    </source>
</evidence>
<dbReference type="PROSITE" id="PS00028">
    <property type="entry name" value="ZINC_FINGER_C2H2_1"/>
    <property type="match status" value="1"/>
</dbReference>
<keyword evidence="2" id="KW-0479">Metal-binding</keyword>
<evidence type="ECO:0000256" key="4">
    <source>
        <dbReference type="ARBA" id="ARBA00022833"/>
    </source>
</evidence>
<feature type="compositionally biased region" description="Polar residues" evidence="7">
    <location>
        <begin position="71"/>
        <end position="84"/>
    </location>
</feature>
<dbReference type="GO" id="GO:0008270">
    <property type="term" value="F:zinc ion binding"/>
    <property type="evidence" value="ECO:0007669"/>
    <property type="project" value="UniProtKB-KW"/>
</dbReference>
<dbReference type="InterPro" id="IPR036236">
    <property type="entry name" value="Znf_C2H2_sf"/>
</dbReference>
<comment type="caution">
    <text evidence="9">The sequence shown here is derived from an EMBL/GenBank/DDBJ whole genome shotgun (WGS) entry which is preliminary data.</text>
</comment>
<evidence type="ECO:0000313" key="10">
    <source>
        <dbReference type="Proteomes" id="UP000265520"/>
    </source>
</evidence>
<keyword evidence="4" id="KW-0862">Zinc</keyword>
<evidence type="ECO:0000256" key="6">
    <source>
        <dbReference type="PROSITE-ProRule" id="PRU00042"/>
    </source>
</evidence>
<name>A0A392MJN1_9FABA</name>
<dbReference type="PANTHER" id="PTHR47287:SF9">
    <property type="entry name" value="ZINC FINGER PROTEIN 4-LIKE"/>
    <property type="match status" value="1"/>
</dbReference>
<dbReference type="GO" id="GO:0009788">
    <property type="term" value="P:negative regulation of abscisic acid-activated signaling pathway"/>
    <property type="evidence" value="ECO:0007669"/>
    <property type="project" value="InterPro"/>
</dbReference>
<feature type="compositionally biased region" description="Basic and acidic residues" evidence="7">
    <location>
        <begin position="90"/>
        <end position="101"/>
    </location>
</feature>
<feature type="region of interest" description="Disordered" evidence="7">
    <location>
        <begin position="1"/>
        <end position="102"/>
    </location>
</feature>
<feature type="region of interest" description="Disordered" evidence="7">
    <location>
        <begin position="270"/>
        <end position="289"/>
    </location>
</feature>
<dbReference type="InterPro" id="IPR044246">
    <property type="entry name" value="ZFP3-like"/>
</dbReference>